<evidence type="ECO:0000313" key="1">
    <source>
        <dbReference type="EMBL" id="QJH97026.1"/>
    </source>
</evidence>
<name>A0A6M3XH39_9ZZZZ</name>
<protein>
    <submittedName>
        <fullName evidence="1">Uncharacterized protein</fullName>
    </submittedName>
</protein>
<accession>A0A6M3XH39</accession>
<reference evidence="1" key="1">
    <citation type="submission" date="2020-03" db="EMBL/GenBank/DDBJ databases">
        <title>The deep terrestrial virosphere.</title>
        <authorList>
            <person name="Holmfeldt K."/>
            <person name="Nilsson E."/>
            <person name="Simone D."/>
            <person name="Lopez-Fernandez M."/>
            <person name="Wu X."/>
            <person name="de Brujin I."/>
            <person name="Lundin D."/>
            <person name="Andersson A."/>
            <person name="Bertilsson S."/>
            <person name="Dopson M."/>
        </authorList>
    </citation>
    <scope>NUCLEOTIDE SEQUENCE</scope>
    <source>
        <strain evidence="1">TM448B00894</strain>
    </source>
</reference>
<gene>
    <name evidence="1" type="ORF">TM448B00894_0022</name>
</gene>
<dbReference type="AlphaFoldDB" id="A0A6M3XH39"/>
<proteinExistence type="predicted"/>
<dbReference type="EMBL" id="MT144670">
    <property type="protein sequence ID" value="QJH97026.1"/>
    <property type="molecule type" value="Genomic_DNA"/>
</dbReference>
<sequence length="148" mass="17839">MTRRKAKLFDFDFHPSPIMVKFAQEYIIRIEDGRDVSPWLLLEELGTSRQNWYNWQKKEGFTKWFLKMQENFHKTLGLANVHQSIYKHAIKESPPDRKLMLERFDESYKPKVEQQFTFVGTRPDDDIDIEDLKDKSEKFRKAVESHEV</sequence>
<organism evidence="1">
    <name type="scientific">viral metagenome</name>
    <dbReference type="NCBI Taxonomy" id="1070528"/>
    <lineage>
        <taxon>unclassified sequences</taxon>
        <taxon>metagenomes</taxon>
        <taxon>organismal metagenomes</taxon>
    </lineage>
</organism>